<dbReference type="Pfam" id="PF02954">
    <property type="entry name" value="HTH_8"/>
    <property type="match status" value="1"/>
</dbReference>
<sequence>MTQSIIFSSKKSPNEFNTELEMNPKTIAEQVKASLKNYLSRINGPDVEGMHAFLWNDIEHELLDLVLQHTRGNQSKAARLLGINRGTLRTKLEMHNLA</sequence>
<dbReference type="Gene3D" id="1.10.10.60">
    <property type="entry name" value="Homeodomain-like"/>
    <property type="match status" value="1"/>
</dbReference>
<dbReference type="InterPro" id="IPR009057">
    <property type="entry name" value="Homeodomain-like_sf"/>
</dbReference>
<evidence type="ECO:0000313" key="5">
    <source>
        <dbReference type="EMBL" id="PSU45716.1"/>
    </source>
</evidence>
<evidence type="ECO:0000259" key="4">
    <source>
        <dbReference type="Pfam" id="PF02954"/>
    </source>
</evidence>
<dbReference type="RefSeq" id="WP_107244476.1">
    <property type="nucleotide sequence ID" value="NZ_PYMJ01000027.1"/>
</dbReference>
<reference evidence="5 6" key="1">
    <citation type="submission" date="2018-01" db="EMBL/GenBank/DDBJ databases">
        <title>Whole genome sequencing of Histamine producing bacteria.</title>
        <authorList>
            <person name="Butler K."/>
        </authorList>
    </citation>
    <scope>NUCLEOTIDE SEQUENCE [LARGE SCALE GENOMIC DNA]</scope>
    <source>
        <strain evidence="5 6">JCM 12947</strain>
    </source>
</reference>
<dbReference type="Proteomes" id="UP000240987">
    <property type="component" value="Unassembled WGS sequence"/>
</dbReference>
<proteinExistence type="inferred from homology"/>
<feature type="domain" description="DNA binding HTH" evidence="4">
    <location>
        <begin position="57"/>
        <end position="93"/>
    </location>
</feature>
<organism evidence="5 6">
    <name type="scientific">Photobacterium frigidiphilum</name>
    <dbReference type="NCBI Taxonomy" id="264736"/>
    <lineage>
        <taxon>Bacteria</taxon>
        <taxon>Pseudomonadati</taxon>
        <taxon>Pseudomonadota</taxon>
        <taxon>Gammaproteobacteria</taxon>
        <taxon>Vibrionales</taxon>
        <taxon>Vibrionaceae</taxon>
        <taxon>Photobacterium</taxon>
    </lineage>
</organism>
<evidence type="ECO:0000256" key="2">
    <source>
        <dbReference type="ARBA" id="ARBA00023125"/>
    </source>
</evidence>
<keyword evidence="6" id="KW-1185">Reference proteome</keyword>
<dbReference type="PANTHER" id="PTHR47918:SF1">
    <property type="entry name" value="DNA-BINDING PROTEIN FIS"/>
    <property type="match status" value="1"/>
</dbReference>
<dbReference type="OrthoDB" id="9802388at2"/>
<accession>A0A2T3JA41</accession>
<gene>
    <name evidence="5" type="primary">fis</name>
    <name evidence="5" type="ORF">C9J12_20940</name>
</gene>
<dbReference type="SUPFAM" id="SSF46689">
    <property type="entry name" value="Homeodomain-like"/>
    <property type="match status" value="1"/>
</dbReference>
<comment type="caution">
    <text evidence="5">The sequence shown here is derived from an EMBL/GenBank/DDBJ whole genome shotgun (WGS) entry which is preliminary data.</text>
</comment>
<dbReference type="EMBL" id="PYMJ01000027">
    <property type="protein sequence ID" value="PSU45716.1"/>
    <property type="molecule type" value="Genomic_DNA"/>
</dbReference>
<protein>
    <recommendedName>
        <fullName evidence="3">Putative Fis-like DNA-binding protein</fullName>
    </recommendedName>
</protein>
<dbReference type="GO" id="GO:0006355">
    <property type="term" value="P:regulation of DNA-templated transcription"/>
    <property type="evidence" value="ECO:0007669"/>
    <property type="project" value="InterPro"/>
</dbReference>
<evidence type="ECO:0000256" key="3">
    <source>
        <dbReference type="ARBA" id="ARBA00029540"/>
    </source>
</evidence>
<dbReference type="PRINTS" id="PR01591">
    <property type="entry name" value="DNABINDNGFIS"/>
</dbReference>
<name>A0A2T3JA41_9GAMM</name>
<evidence type="ECO:0000256" key="1">
    <source>
        <dbReference type="ARBA" id="ARBA00008559"/>
    </source>
</evidence>
<dbReference type="InterPro" id="IPR005412">
    <property type="entry name" value="Fis_DNA-bd"/>
</dbReference>
<dbReference type="PRINTS" id="PR01590">
    <property type="entry name" value="HTHFIS"/>
</dbReference>
<dbReference type="InterPro" id="IPR050207">
    <property type="entry name" value="Trans_regulatory_Fis"/>
</dbReference>
<comment type="similarity">
    <text evidence="1">Belongs to the transcriptional regulatory Fis family.</text>
</comment>
<dbReference type="PANTHER" id="PTHR47918">
    <property type="entry name" value="DNA-BINDING PROTEIN FIS"/>
    <property type="match status" value="1"/>
</dbReference>
<keyword evidence="2" id="KW-0238">DNA-binding</keyword>
<dbReference type="AlphaFoldDB" id="A0A2T3JA41"/>
<dbReference type="GO" id="GO:0043565">
    <property type="term" value="F:sequence-specific DNA binding"/>
    <property type="evidence" value="ECO:0007669"/>
    <property type="project" value="InterPro"/>
</dbReference>
<dbReference type="PIRSF" id="PIRSF002097">
    <property type="entry name" value="DNA-binding_Fis"/>
    <property type="match status" value="1"/>
</dbReference>
<evidence type="ECO:0000313" key="6">
    <source>
        <dbReference type="Proteomes" id="UP000240987"/>
    </source>
</evidence>
<dbReference type="InterPro" id="IPR002197">
    <property type="entry name" value="HTH_Fis"/>
</dbReference>